<comment type="caution">
    <text evidence="2">The sequence shown here is derived from an EMBL/GenBank/DDBJ whole genome shotgun (WGS) entry which is preliminary data.</text>
</comment>
<organism evidence="2 3">
    <name type="scientific">Candidatus Eisenbergiella intestinigallinarum</name>
    <dbReference type="NCBI Taxonomy" id="2838549"/>
    <lineage>
        <taxon>Bacteria</taxon>
        <taxon>Bacillati</taxon>
        <taxon>Bacillota</taxon>
        <taxon>Clostridia</taxon>
        <taxon>Lachnospirales</taxon>
        <taxon>Lachnospiraceae</taxon>
        <taxon>Eisenbergiella</taxon>
    </lineage>
</organism>
<dbReference type="Proteomes" id="UP000823922">
    <property type="component" value="Unassembled WGS sequence"/>
</dbReference>
<dbReference type="Pfam" id="PF21247">
    <property type="entry name" value="Fic-like_C"/>
    <property type="match status" value="1"/>
</dbReference>
<feature type="non-terminal residue" evidence="2">
    <location>
        <position position="1"/>
    </location>
</feature>
<gene>
    <name evidence="2" type="ORF">H9926_04265</name>
</gene>
<evidence type="ECO:0000313" key="3">
    <source>
        <dbReference type="Proteomes" id="UP000823922"/>
    </source>
</evidence>
<name>A0A9D2QHB1_9FIRM</name>
<evidence type="ECO:0000259" key="1">
    <source>
        <dbReference type="Pfam" id="PF21247"/>
    </source>
</evidence>
<dbReference type="InterPro" id="IPR049514">
    <property type="entry name" value="Fic-like_C"/>
</dbReference>
<reference evidence="2" key="1">
    <citation type="journal article" date="2021" name="PeerJ">
        <title>Extensive microbial diversity within the chicken gut microbiome revealed by metagenomics and culture.</title>
        <authorList>
            <person name="Gilroy R."/>
            <person name="Ravi A."/>
            <person name="Getino M."/>
            <person name="Pursley I."/>
            <person name="Horton D.L."/>
            <person name="Alikhan N.F."/>
            <person name="Baker D."/>
            <person name="Gharbi K."/>
            <person name="Hall N."/>
            <person name="Watson M."/>
            <person name="Adriaenssens E.M."/>
            <person name="Foster-Nyarko E."/>
            <person name="Jarju S."/>
            <person name="Secka A."/>
            <person name="Antonio M."/>
            <person name="Oren A."/>
            <person name="Chaudhuri R.R."/>
            <person name="La Ragione R."/>
            <person name="Hildebrand F."/>
            <person name="Pallen M.J."/>
        </authorList>
    </citation>
    <scope>NUCLEOTIDE SEQUENCE</scope>
    <source>
        <strain evidence="2">ChiBcec1-1630</strain>
    </source>
</reference>
<protein>
    <recommendedName>
        <fullName evidence="1">Filamentation induced by cAMP protein Fic-like C-terminal domain-containing protein</fullName>
    </recommendedName>
</protein>
<sequence>KIITETEKLPGYTEQLKPEFFSNASDFRVVLKNVNYIQGNCTPQIKLQVNLQDNPQDNLQVTVFNQILSFCMLPRSKKEITEFCGYKDTRSFTSHYIKPLLESGQLKMTLPEKPSSRNQKYVTVKAK</sequence>
<evidence type="ECO:0000313" key="2">
    <source>
        <dbReference type="EMBL" id="HJC87213.1"/>
    </source>
</evidence>
<proteinExistence type="predicted"/>
<dbReference type="AlphaFoldDB" id="A0A9D2QHB1"/>
<dbReference type="EMBL" id="DWVS01000105">
    <property type="protein sequence ID" value="HJC87213.1"/>
    <property type="molecule type" value="Genomic_DNA"/>
</dbReference>
<reference evidence="2" key="2">
    <citation type="submission" date="2021-04" db="EMBL/GenBank/DDBJ databases">
        <authorList>
            <person name="Gilroy R."/>
        </authorList>
    </citation>
    <scope>NUCLEOTIDE SEQUENCE</scope>
    <source>
        <strain evidence="2">ChiBcec1-1630</strain>
    </source>
</reference>
<feature type="domain" description="Filamentation induced by cAMP protein Fic-like C-terminal" evidence="1">
    <location>
        <begin position="75"/>
        <end position="121"/>
    </location>
</feature>
<accession>A0A9D2QHB1</accession>